<feature type="binding site" evidence="21">
    <location>
        <position position="96"/>
    </location>
    <ligand>
        <name>substrate</name>
    </ligand>
</feature>
<organism evidence="25 26">
    <name type="scientific">Kaistia hirudinis</name>
    <dbReference type="NCBI Taxonomy" id="1293440"/>
    <lineage>
        <taxon>Bacteria</taxon>
        <taxon>Pseudomonadati</taxon>
        <taxon>Pseudomonadota</taxon>
        <taxon>Alphaproteobacteria</taxon>
        <taxon>Hyphomicrobiales</taxon>
        <taxon>Kaistiaceae</taxon>
        <taxon>Kaistia</taxon>
    </lineage>
</organism>
<comment type="caution">
    <text evidence="24">Lacks conserved residue(s) required for the propagation of feature annotation.</text>
</comment>
<feature type="binding site" evidence="22">
    <location>
        <position position="74"/>
    </location>
    <ligand>
        <name>ATP</name>
        <dbReference type="ChEBI" id="CHEBI:30616"/>
    </ligand>
</feature>
<evidence type="ECO:0000256" key="8">
    <source>
        <dbReference type="ARBA" id="ARBA00022679"/>
    </source>
</evidence>
<evidence type="ECO:0000256" key="2">
    <source>
        <dbReference type="ARBA" id="ARBA00005967"/>
    </source>
</evidence>
<evidence type="ECO:0000256" key="15">
    <source>
        <dbReference type="ARBA" id="ARBA00022989"/>
    </source>
</evidence>
<evidence type="ECO:0000256" key="16">
    <source>
        <dbReference type="ARBA" id="ARBA00023098"/>
    </source>
</evidence>
<keyword evidence="13 22" id="KW-0067">ATP-binding</keyword>
<keyword evidence="26" id="KW-1185">Reference proteome</keyword>
<comment type="catalytic activity">
    <reaction evidence="24">
        <text>a 1,2-diacyl-sn-glycerol + ATP = a 1,2-diacyl-sn-glycero-3-phosphate + ADP + H(+)</text>
        <dbReference type="Rhea" id="RHEA:10272"/>
        <dbReference type="ChEBI" id="CHEBI:15378"/>
        <dbReference type="ChEBI" id="CHEBI:17815"/>
        <dbReference type="ChEBI" id="CHEBI:30616"/>
        <dbReference type="ChEBI" id="CHEBI:58608"/>
        <dbReference type="ChEBI" id="CHEBI:456216"/>
        <dbReference type="EC" id="2.7.1.107"/>
    </reaction>
</comment>
<evidence type="ECO:0000256" key="24">
    <source>
        <dbReference type="RuleBase" id="RU363065"/>
    </source>
</evidence>
<feature type="binding site" evidence="22">
    <location>
        <begin position="92"/>
        <end position="93"/>
    </location>
    <ligand>
        <name>ATP</name>
        <dbReference type="ChEBI" id="CHEBI:30616"/>
    </ligand>
</feature>
<keyword evidence="15 24" id="KW-1133">Transmembrane helix</keyword>
<dbReference type="GO" id="GO:0046872">
    <property type="term" value="F:metal ion binding"/>
    <property type="evidence" value="ECO:0007669"/>
    <property type="project" value="UniProtKB-KW"/>
</dbReference>
<dbReference type="GO" id="GO:0005886">
    <property type="term" value="C:plasma membrane"/>
    <property type="evidence" value="ECO:0007669"/>
    <property type="project" value="UniProtKB-SubCell"/>
</dbReference>
<keyword evidence="5" id="KW-1003">Cell membrane</keyword>
<dbReference type="InterPro" id="IPR033718">
    <property type="entry name" value="DAGK_prok"/>
</dbReference>
<dbReference type="GO" id="GO:0004143">
    <property type="term" value="F:ATP-dependent diacylglycerol kinase activity"/>
    <property type="evidence" value="ECO:0007669"/>
    <property type="project" value="UniProtKB-EC"/>
</dbReference>
<dbReference type="PANTHER" id="PTHR34299:SF1">
    <property type="entry name" value="DIACYLGLYCEROL KINASE"/>
    <property type="match status" value="1"/>
</dbReference>
<evidence type="ECO:0000256" key="17">
    <source>
        <dbReference type="ARBA" id="ARBA00023136"/>
    </source>
</evidence>
<comment type="function">
    <text evidence="24">Catalyzes the ATP-dependent phosphorylation of sn-l,2-diacylglycerol (DAG) to phosphatidic acid. Involved in the recycling of diacylglycerol produced as a by-product during membrane-derived oligosaccharide (MDO) biosynthesis.</text>
</comment>
<evidence type="ECO:0000256" key="6">
    <source>
        <dbReference type="ARBA" id="ARBA00022516"/>
    </source>
</evidence>
<proteinExistence type="inferred from homology"/>
<feature type="binding site" evidence="21">
    <location>
        <position position="67"/>
    </location>
    <ligand>
        <name>substrate</name>
    </ligand>
</feature>
<keyword evidence="6" id="KW-0444">Lipid biosynthesis</keyword>
<evidence type="ECO:0000256" key="3">
    <source>
        <dbReference type="ARBA" id="ARBA00012133"/>
    </source>
</evidence>
<evidence type="ECO:0000256" key="10">
    <source>
        <dbReference type="ARBA" id="ARBA00022723"/>
    </source>
</evidence>
<dbReference type="EMBL" id="JACIDS010000002">
    <property type="protein sequence ID" value="MBB3930905.1"/>
    <property type="molecule type" value="Genomic_DNA"/>
</dbReference>
<keyword evidence="12 24" id="KW-0418">Kinase</keyword>
<dbReference type="PROSITE" id="PS01069">
    <property type="entry name" value="DAGK_PROKAR"/>
    <property type="match status" value="1"/>
</dbReference>
<evidence type="ECO:0000256" key="9">
    <source>
        <dbReference type="ARBA" id="ARBA00022692"/>
    </source>
</evidence>
<keyword evidence="10 23" id="KW-0479">Metal-binding</keyword>
<evidence type="ECO:0000256" key="12">
    <source>
        <dbReference type="ARBA" id="ARBA00022777"/>
    </source>
</evidence>
<protein>
    <recommendedName>
        <fullName evidence="4 24">Diacylglycerol kinase</fullName>
        <ecNumber evidence="3 24">2.7.1.107</ecNumber>
    </recommendedName>
</protein>
<dbReference type="AlphaFoldDB" id="A0A840AQZ8"/>
<keyword evidence="8 24" id="KW-0808">Transferase</keyword>
<comment type="similarity">
    <text evidence="2 24">Belongs to the bacterial diacylglycerol kinase family.</text>
</comment>
<dbReference type="PANTHER" id="PTHR34299">
    <property type="entry name" value="DIACYLGLYCEROL KINASE"/>
    <property type="match status" value="1"/>
</dbReference>
<dbReference type="EC" id="2.7.1.107" evidence="3 24"/>
<evidence type="ECO:0000256" key="11">
    <source>
        <dbReference type="ARBA" id="ARBA00022741"/>
    </source>
</evidence>
<evidence type="ECO:0000256" key="23">
    <source>
        <dbReference type="PIRSR" id="PIRSR600829-4"/>
    </source>
</evidence>
<evidence type="ECO:0000256" key="7">
    <source>
        <dbReference type="ARBA" id="ARBA00022519"/>
    </source>
</evidence>
<evidence type="ECO:0000256" key="19">
    <source>
        <dbReference type="ARBA" id="ARBA00023264"/>
    </source>
</evidence>
<keyword evidence="17 24" id="KW-0472">Membrane</keyword>
<evidence type="ECO:0000256" key="22">
    <source>
        <dbReference type="PIRSR" id="PIRSR600829-3"/>
    </source>
</evidence>
<comment type="subcellular location">
    <subcellularLocation>
        <location evidence="1 24">Cell inner membrane</location>
        <topology evidence="1 24">Multi-pass membrane protein</topology>
    </subcellularLocation>
</comment>
<accession>A0A840AQZ8</accession>
<evidence type="ECO:0000256" key="21">
    <source>
        <dbReference type="PIRSR" id="PIRSR600829-2"/>
    </source>
</evidence>
<feature type="binding site" evidence="22">
    <location>
        <position position="26"/>
    </location>
    <ligand>
        <name>ATP</name>
        <dbReference type="ChEBI" id="CHEBI:30616"/>
    </ligand>
</feature>
<keyword evidence="9 24" id="KW-0812">Transmembrane</keyword>
<feature type="binding site" evidence="23">
    <location>
        <position position="74"/>
    </location>
    <ligand>
        <name>a divalent metal cation</name>
        <dbReference type="ChEBI" id="CHEBI:60240"/>
    </ligand>
</feature>
<evidence type="ECO:0000256" key="4">
    <source>
        <dbReference type="ARBA" id="ARBA00017575"/>
    </source>
</evidence>
<dbReference type="Pfam" id="PF01219">
    <property type="entry name" value="DAGK_prokar"/>
    <property type="match status" value="1"/>
</dbReference>
<dbReference type="GO" id="GO:0005524">
    <property type="term" value="F:ATP binding"/>
    <property type="evidence" value="ECO:0007669"/>
    <property type="project" value="UniProtKB-KW"/>
</dbReference>
<keyword evidence="18" id="KW-0594">Phospholipid biosynthesis</keyword>
<dbReference type="InterPro" id="IPR036945">
    <property type="entry name" value="DAGK_sf"/>
</dbReference>
<keyword evidence="19 24" id="KW-1208">Phospholipid metabolism</keyword>
<evidence type="ECO:0000256" key="1">
    <source>
        <dbReference type="ARBA" id="ARBA00004429"/>
    </source>
</evidence>
<feature type="binding site" evidence="21">
    <location>
        <begin position="28"/>
        <end position="32"/>
    </location>
    <ligand>
        <name>substrate</name>
    </ligand>
</feature>
<dbReference type="InterPro" id="IPR000829">
    <property type="entry name" value="DAGK"/>
</dbReference>
<evidence type="ECO:0000256" key="14">
    <source>
        <dbReference type="ARBA" id="ARBA00022842"/>
    </source>
</evidence>
<evidence type="ECO:0000256" key="13">
    <source>
        <dbReference type="ARBA" id="ARBA00022840"/>
    </source>
</evidence>
<keyword evidence="14 23" id="KW-0460">Magnesium</keyword>
<comment type="caution">
    <text evidence="25">The sequence shown here is derived from an EMBL/GenBank/DDBJ whole genome shotgun (WGS) entry which is preliminary data.</text>
</comment>
<keyword evidence="7 24" id="KW-0997">Cell inner membrane</keyword>
<dbReference type="Gene3D" id="1.10.287.3610">
    <property type="match status" value="1"/>
</dbReference>
<evidence type="ECO:0000256" key="18">
    <source>
        <dbReference type="ARBA" id="ARBA00023209"/>
    </source>
</evidence>
<dbReference type="RefSeq" id="WP_183398515.1">
    <property type="nucleotide sequence ID" value="NZ_JACIDS010000002.1"/>
</dbReference>
<comment type="cofactor">
    <cofactor evidence="23">
        <name>Mg(2+)</name>
        <dbReference type="ChEBI" id="CHEBI:18420"/>
    </cofactor>
    <text evidence="23">Mn(2+), Zn(2+), Cd(2+) and Co(2+) support activity to lesser extents.</text>
</comment>
<evidence type="ECO:0000313" key="26">
    <source>
        <dbReference type="Proteomes" id="UP000553963"/>
    </source>
</evidence>
<evidence type="ECO:0000256" key="5">
    <source>
        <dbReference type="ARBA" id="ARBA00022475"/>
    </source>
</evidence>
<keyword evidence="16 24" id="KW-0443">Lipid metabolism</keyword>
<evidence type="ECO:0000313" key="25">
    <source>
        <dbReference type="EMBL" id="MBB3930905.1"/>
    </source>
</evidence>
<dbReference type="GO" id="GO:0006654">
    <property type="term" value="P:phosphatidic acid biosynthetic process"/>
    <property type="evidence" value="ECO:0007669"/>
    <property type="project" value="InterPro"/>
</dbReference>
<evidence type="ECO:0000256" key="20">
    <source>
        <dbReference type="PIRSR" id="PIRSR600829-1"/>
    </source>
</evidence>
<feature type="active site" description="Proton acceptor" evidence="20">
    <location>
        <position position="67"/>
    </location>
</feature>
<dbReference type="Proteomes" id="UP000553963">
    <property type="component" value="Unassembled WGS sequence"/>
</dbReference>
<reference evidence="25 26" key="1">
    <citation type="submission" date="2020-08" db="EMBL/GenBank/DDBJ databases">
        <title>Genomic Encyclopedia of Type Strains, Phase IV (KMG-IV): sequencing the most valuable type-strain genomes for metagenomic binning, comparative biology and taxonomic classification.</title>
        <authorList>
            <person name="Goeker M."/>
        </authorList>
    </citation>
    <scope>NUCLEOTIDE SEQUENCE [LARGE SCALE GENOMIC DNA]</scope>
    <source>
        <strain evidence="25 26">DSM 25966</strain>
    </source>
</reference>
<gene>
    <name evidence="25" type="ORF">GGR25_001944</name>
</gene>
<feature type="transmembrane region" description="Helical" evidence="24">
    <location>
        <begin position="94"/>
        <end position="119"/>
    </location>
</feature>
<keyword evidence="11 22" id="KW-0547">Nucleotide-binding</keyword>
<dbReference type="CDD" id="cd14264">
    <property type="entry name" value="DAGK_IM"/>
    <property type="match status" value="1"/>
</dbReference>
<sequence length="124" mass="13043">MRAWIDHFGKAFGWSLSGLRILVTSEMAARMELAAAAAGLAWIAWLGRSWQEIGVYVILCLVTLAVEALNTAVETIVDEISPGRSSFAGRAKDLGSAAVFLMLGATGLYVLGLTAATVLSRASA</sequence>
<feature type="transmembrane region" description="Helical" evidence="24">
    <location>
        <begin position="53"/>
        <end position="73"/>
    </location>
</feature>
<feature type="binding site" evidence="23">
    <location>
        <position position="26"/>
    </location>
    <ligand>
        <name>a divalent metal cation</name>
        <dbReference type="ChEBI" id="CHEBI:60240"/>
    </ligand>
</feature>
<name>A0A840AQZ8_9HYPH</name>